<accession>A0AAJ3MYB2</accession>
<proteinExistence type="predicted"/>
<dbReference type="EMBL" id="MLAB01000061">
    <property type="protein sequence ID" value="OOF70017.1"/>
    <property type="molecule type" value="Genomic_DNA"/>
</dbReference>
<evidence type="ECO:0000313" key="1">
    <source>
        <dbReference type="EMBL" id="OOF70017.1"/>
    </source>
</evidence>
<dbReference type="RefSeq" id="WP_059366402.1">
    <property type="nucleotide sequence ID" value="NZ_BBXJ01000001.1"/>
</dbReference>
<name>A0AAJ3MYB2_9PAST</name>
<comment type="caution">
    <text evidence="1">The sequence shown here is derived from an EMBL/GenBank/DDBJ whole genome shotgun (WGS) entry which is preliminary data.</text>
</comment>
<dbReference type="AlphaFoldDB" id="A0AAJ3MYB2"/>
<gene>
    <name evidence="1" type="ORF">BKG90_11050</name>
</gene>
<sequence>MRKAKRAEIKTQDTINRYLRDLEKLSGGDPDLARAILDQSIANTYTGLFALKSSPNRTVNSSASNDPFADSGTWSVGRKLNIAPSLIPEYLR</sequence>
<evidence type="ECO:0000313" key="2">
    <source>
        <dbReference type="Proteomes" id="UP000188998"/>
    </source>
</evidence>
<reference evidence="1 2" key="1">
    <citation type="submission" date="2016-10" db="EMBL/GenBank/DDBJ databases">
        <title>Rodentibacter gen. nov. and new species.</title>
        <authorList>
            <person name="Christensen H."/>
        </authorList>
    </citation>
    <scope>NUCLEOTIDE SEQUENCE [LARGE SCALE GENOMIC DNA]</scope>
    <source>
        <strain evidence="1 2">199137021</strain>
    </source>
</reference>
<organism evidence="1 2">
    <name type="scientific">Rodentibacter caecimuris</name>
    <dbReference type="NCBI Taxonomy" id="1796644"/>
    <lineage>
        <taxon>Bacteria</taxon>
        <taxon>Pseudomonadati</taxon>
        <taxon>Pseudomonadota</taxon>
        <taxon>Gammaproteobacteria</taxon>
        <taxon>Pasteurellales</taxon>
        <taxon>Pasteurellaceae</taxon>
        <taxon>Rodentibacter</taxon>
    </lineage>
</organism>
<protein>
    <submittedName>
        <fullName evidence="1">Uncharacterized protein</fullName>
    </submittedName>
</protein>
<dbReference type="Proteomes" id="UP000188998">
    <property type="component" value="Unassembled WGS sequence"/>
</dbReference>
<keyword evidence="2" id="KW-1185">Reference proteome</keyword>